<evidence type="ECO:0000256" key="3">
    <source>
        <dbReference type="ARBA" id="ARBA00023004"/>
    </source>
</evidence>
<dbReference type="Gene3D" id="2.130.10.10">
    <property type="entry name" value="YVTN repeat-like/Quinoprotein amine dehydrogenase"/>
    <property type="match status" value="1"/>
</dbReference>
<dbReference type="InterPro" id="IPR009056">
    <property type="entry name" value="Cyt_c-like_dom"/>
</dbReference>
<evidence type="ECO:0000256" key="4">
    <source>
        <dbReference type="PROSITE-ProRule" id="PRU00433"/>
    </source>
</evidence>
<evidence type="ECO:0000256" key="5">
    <source>
        <dbReference type="SAM" id="SignalP"/>
    </source>
</evidence>
<dbReference type="PROSITE" id="PS51007">
    <property type="entry name" value="CYTC"/>
    <property type="match status" value="1"/>
</dbReference>
<feature type="domain" description="Cytochrome c" evidence="6">
    <location>
        <begin position="281"/>
        <end position="376"/>
    </location>
</feature>
<proteinExistence type="predicted"/>
<keyword evidence="1 4" id="KW-0349">Heme</keyword>
<dbReference type="Pfam" id="PF13442">
    <property type="entry name" value="Cytochrome_CBB3"/>
    <property type="match status" value="1"/>
</dbReference>
<dbReference type="EMBL" id="CP154858">
    <property type="protein sequence ID" value="XDT71328.1"/>
    <property type="molecule type" value="Genomic_DNA"/>
</dbReference>
<dbReference type="SUPFAM" id="SSF110296">
    <property type="entry name" value="Oligoxyloglucan reducing end-specific cellobiohydrolase"/>
    <property type="match status" value="1"/>
</dbReference>
<dbReference type="GO" id="GO:0020037">
    <property type="term" value="F:heme binding"/>
    <property type="evidence" value="ECO:0007669"/>
    <property type="project" value="InterPro"/>
</dbReference>
<evidence type="ECO:0000256" key="2">
    <source>
        <dbReference type="ARBA" id="ARBA00022723"/>
    </source>
</evidence>
<gene>
    <name evidence="7" type="ORF">AAIA72_10990</name>
</gene>
<dbReference type="GO" id="GO:0009055">
    <property type="term" value="F:electron transfer activity"/>
    <property type="evidence" value="ECO:0007669"/>
    <property type="project" value="InterPro"/>
</dbReference>
<accession>A0AB39UTK3</accession>
<feature type="signal peptide" evidence="5">
    <location>
        <begin position="1"/>
        <end position="23"/>
    </location>
</feature>
<name>A0AB39UTK3_9GAMM</name>
<keyword evidence="5" id="KW-0732">Signal</keyword>
<keyword evidence="3 4" id="KW-0408">Iron</keyword>
<dbReference type="KEGG" id="tcd:AAIA72_10990"/>
<evidence type="ECO:0000313" key="7">
    <source>
        <dbReference type="EMBL" id="XDT71328.1"/>
    </source>
</evidence>
<dbReference type="RefSeq" id="WP_369600363.1">
    <property type="nucleotide sequence ID" value="NZ_CP154858.1"/>
</dbReference>
<organism evidence="7">
    <name type="scientific">Thermohahella caldifontis</name>
    <dbReference type="NCBI Taxonomy" id="3142973"/>
    <lineage>
        <taxon>Bacteria</taxon>
        <taxon>Pseudomonadati</taxon>
        <taxon>Pseudomonadota</taxon>
        <taxon>Gammaproteobacteria</taxon>
        <taxon>Oceanospirillales</taxon>
        <taxon>Hahellaceae</taxon>
        <taxon>Thermohahella</taxon>
    </lineage>
</organism>
<dbReference type="InterPro" id="IPR015943">
    <property type="entry name" value="WD40/YVTN_repeat-like_dom_sf"/>
</dbReference>
<dbReference type="AlphaFoldDB" id="A0AB39UTK3"/>
<dbReference type="InterPro" id="IPR036909">
    <property type="entry name" value="Cyt_c-like_dom_sf"/>
</dbReference>
<protein>
    <submittedName>
        <fullName evidence="7">C-type cytochrome</fullName>
    </submittedName>
</protein>
<evidence type="ECO:0000256" key="1">
    <source>
        <dbReference type="ARBA" id="ARBA00022617"/>
    </source>
</evidence>
<evidence type="ECO:0000259" key="6">
    <source>
        <dbReference type="PROSITE" id="PS51007"/>
    </source>
</evidence>
<sequence length="393" mass="43126">MKNLVRGAAALALTLVMGTQAVAITPDKLSHIHGMAELKGVPYLAGHDGLYRYDPKLNDARRVSADAWDFMSLAYTQEALLGSGHPPEGGNLGLVRSTDGVRWTRVSPGLNGPVDFHMMAVDPRNSRIIYGLYGSLQRSADGGQTWEKAGKLPSEKTYSLALQVTGDKEHLMAGVDQGLLVSEDQGRTWRPGMMLRLPVTLVSVTSDGVVWAFVVGKGLMRAEPDTLRFRPVFNALGTRYPRYLVRAGEGYQLLDNTGMLWTGDATGTNWTLNRGAVAMGPAEASGKKLFDQYCTACHGSNGVGETYSVQALTDQNYRMAPALDWTMHAWHHTDENLRETILNGFPDVPGSRMPAWKGTLSAGQADDIIAYMKTLWRERERNCQGPKHMNCQE</sequence>
<dbReference type="Gene3D" id="1.10.760.10">
    <property type="entry name" value="Cytochrome c-like domain"/>
    <property type="match status" value="1"/>
</dbReference>
<feature type="chain" id="PRO_5044290589" evidence="5">
    <location>
        <begin position="24"/>
        <end position="393"/>
    </location>
</feature>
<dbReference type="SUPFAM" id="SSF46626">
    <property type="entry name" value="Cytochrome c"/>
    <property type="match status" value="1"/>
</dbReference>
<reference evidence="7" key="1">
    <citation type="submission" date="2024-05" db="EMBL/GenBank/DDBJ databases">
        <title>Genome sequencing of novel strain.</title>
        <authorList>
            <person name="Ganbat D."/>
            <person name="Ganbat S."/>
            <person name="Lee S.-J."/>
        </authorList>
    </citation>
    <scope>NUCLEOTIDE SEQUENCE</scope>
    <source>
        <strain evidence="7">SMD15-11</strain>
    </source>
</reference>
<dbReference type="GO" id="GO:0046872">
    <property type="term" value="F:metal ion binding"/>
    <property type="evidence" value="ECO:0007669"/>
    <property type="project" value="UniProtKB-KW"/>
</dbReference>
<keyword evidence="2 4" id="KW-0479">Metal-binding</keyword>